<evidence type="ECO:0000313" key="2">
    <source>
        <dbReference type="Proteomes" id="UP000337909"/>
    </source>
</evidence>
<dbReference type="OrthoDB" id="7855496at2"/>
<dbReference type="AlphaFoldDB" id="A0A5E7AZB8"/>
<evidence type="ECO:0000313" key="1">
    <source>
        <dbReference type="EMBL" id="VVN79463.1"/>
    </source>
</evidence>
<dbReference type="EMBL" id="CABVHQ010000006">
    <property type="protein sequence ID" value="VVN79463.1"/>
    <property type="molecule type" value="Genomic_DNA"/>
</dbReference>
<protein>
    <submittedName>
        <fullName evidence="1">Uncharacterized protein</fullName>
    </submittedName>
</protein>
<dbReference type="RefSeq" id="WP_150641060.1">
    <property type="nucleotide sequence ID" value="NZ_CABVHQ010000006.1"/>
</dbReference>
<reference evidence="1 2" key="1">
    <citation type="submission" date="2019-09" db="EMBL/GenBank/DDBJ databases">
        <authorList>
            <person name="Chandra G."/>
            <person name="Truman W A."/>
        </authorList>
    </citation>
    <scope>NUCLEOTIDE SEQUENCE [LARGE SCALE GENOMIC DNA]</scope>
    <source>
        <strain evidence="1">PS691</strain>
    </source>
</reference>
<accession>A0A5E7AZB8</accession>
<proteinExistence type="predicted"/>
<gene>
    <name evidence="1" type="ORF">PS691_00975</name>
</gene>
<sequence length="104" mass="11407">MTAIRETFIWQGLTIEALYTPNWSESYRTTYGYALAHLQISAAGRAPLPISANRVSLALRPRQHADNIEAGGGAVACVRAWLEHAAQSPAWLDAQAQARQLSLF</sequence>
<organism evidence="1 2">
    <name type="scientific">Pseudomonas fluorescens</name>
    <dbReference type="NCBI Taxonomy" id="294"/>
    <lineage>
        <taxon>Bacteria</taxon>
        <taxon>Pseudomonadati</taxon>
        <taxon>Pseudomonadota</taxon>
        <taxon>Gammaproteobacteria</taxon>
        <taxon>Pseudomonadales</taxon>
        <taxon>Pseudomonadaceae</taxon>
        <taxon>Pseudomonas</taxon>
    </lineage>
</organism>
<name>A0A5E7AZB8_PSEFL</name>
<dbReference type="Proteomes" id="UP000337909">
    <property type="component" value="Unassembled WGS sequence"/>
</dbReference>